<keyword evidence="1" id="KW-1133">Transmembrane helix</keyword>
<organism evidence="2 3">
    <name type="scientific">Anaerotignum lactatifermentans DSM 14214</name>
    <dbReference type="NCBI Taxonomy" id="1121323"/>
    <lineage>
        <taxon>Bacteria</taxon>
        <taxon>Bacillati</taxon>
        <taxon>Bacillota</taxon>
        <taxon>Clostridia</taxon>
        <taxon>Lachnospirales</taxon>
        <taxon>Anaerotignaceae</taxon>
        <taxon>Anaerotignum</taxon>
    </lineage>
</organism>
<evidence type="ECO:0000313" key="2">
    <source>
        <dbReference type="EMBL" id="SHJ81995.1"/>
    </source>
</evidence>
<evidence type="ECO:0008006" key="4">
    <source>
        <dbReference type="Google" id="ProtNLM"/>
    </source>
</evidence>
<dbReference type="Proteomes" id="UP000183975">
    <property type="component" value="Unassembled WGS sequence"/>
</dbReference>
<proteinExistence type="predicted"/>
<dbReference type="EMBL" id="FRAH01000006">
    <property type="protein sequence ID" value="SHJ81995.1"/>
    <property type="molecule type" value="Genomic_DNA"/>
</dbReference>
<reference evidence="2 3" key="1">
    <citation type="submission" date="2016-11" db="EMBL/GenBank/DDBJ databases">
        <authorList>
            <person name="Jaros S."/>
            <person name="Januszkiewicz K."/>
            <person name="Wedrychowicz H."/>
        </authorList>
    </citation>
    <scope>NUCLEOTIDE SEQUENCE [LARGE SCALE GENOMIC DNA]</scope>
    <source>
        <strain evidence="2 3">DSM 14214</strain>
    </source>
</reference>
<feature type="transmembrane region" description="Helical" evidence="1">
    <location>
        <begin position="74"/>
        <end position="96"/>
    </location>
</feature>
<accession>A0A1M6MEU7</accession>
<keyword evidence="1" id="KW-0812">Transmembrane</keyword>
<protein>
    <recommendedName>
        <fullName evidence="4">CvpA family protein</fullName>
    </recommendedName>
</protein>
<feature type="transmembrane region" description="Helical" evidence="1">
    <location>
        <begin position="35"/>
        <end position="54"/>
    </location>
</feature>
<dbReference type="RefSeq" id="WP_072849027.1">
    <property type="nucleotide sequence ID" value="NZ_FRAH01000006.1"/>
</dbReference>
<name>A0A1M6MEU7_9FIRM</name>
<gene>
    <name evidence="2" type="ORF">SAMN02745138_00593</name>
</gene>
<evidence type="ECO:0000313" key="3">
    <source>
        <dbReference type="Proteomes" id="UP000183975"/>
    </source>
</evidence>
<feature type="transmembrane region" description="Helical" evidence="1">
    <location>
        <begin position="7"/>
        <end position="23"/>
    </location>
</feature>
<dbReference type="AlphaFoldDB" id="A0A1M6MEU7"/>
<evidence type="ECO:0000256" key="1">
    <source>
        <dbReference type="SAM" id="Phobius"/>
    </source>
</evidence>
<sequence length="536" mass="60129">MKKSKWIPLLLTLIIWAGMYYYYLPPLNIHSNESWMFFVAMIVVALVINFWTIAKTLFFHKESQWESNPLLKKLLYIPLALVVIYGVGVLLSSPILRASAYSSLLTVQNGDFAEDIHEVNYSQIPILDSDSAAKLAEREMGSMVDMVSQYEVSDYYNQINLNSKPVRVTPLEYGDIIKWITNRDTGIPAYMNIDMTTQDVELVKLPEGQGIKYSPFEHFGRNLYRYVRFRYPTAMIRSSNFEVDDNGVPYWICSVETKTIGLFGGTDIQGAILVNAATGEHAYYDVADVPQWVDKVYDAELLVEQYDYYGTLQNGFINSKFGQKGCLQTTEGYNYVALNDDVWVYTGVTSIGGDESIVGFVLMNSRTKETNYYQISGAKEISAMASAEGEVQHLGYTATFPILLNIADEPTYFLSLKDAAGLVKKYAMVNIEKYHIVAIGDTVAECEKVYRNLMANSGINVTPSGSGTTAEGKITLLKDIVVDGNTYYYLMLEGREELFAVKAADHLEVLKKQVGSTVKLEYVTETDGTCTVTSLQ</sequence>
<keyword evidence="3" id="KW-1185">Reference proteome</keyword>
<keyword evidence="1" id="KW-0472">Membrane</keyword>